<proteinExistence type="predicted"/>
<sequence>MANESNNRSVFTGQPAQPQSAFRQYVPDPDQQRDARSSRHYDTPPQQSAQPPDPRQHRTQFSRPQQRRPADYDPKYDNPPPLSAFRQSGPAEPAPPQQRQPPPPPVSHYANQQAPSDFRKYAMKPQELTQQPQPVERRQYDNRPLHPAADPPLAASAAAAAATAAAPAEPTPPAAPATPKKERRQYSPVRAEPQPPKAATEARKPSILMPDFPVFEMQFPLKQLRYEGGRAEEELIERSHRIILEDRIDPNQYVTFCRYNPLHLLDYEEIINHEKDCIDKDLYETLMAI</sequence>
<accession>A0A8R1YEV4</accession>
<feature type="compositionally biased region" description="Pro residues" evidence="1">
    <location>
        <begin position="92"/>
        <end position="106"/>
    </location>
</feature>
<evidence type="ECO:0000256" key="1">
    <source>
        <dbReference type="SAM" id="MobiDB-lite"/>
    </source>
</evidence>
<accession>A0A2A6C7Z2</accession>
<feature type="region of interest" description="Disordered" evidence="1">
    <location>
        <begin position="1"/>
        <end position="203"/>
    </location>
</feature>
<organism evidence="2 3">
    <name type="scientific">Pristionchus pacificus</name>
    <name type="common">Parasitic nematode worm</name>
    <dbReference type="NCBI Taxonomy" id="54126"/>
    <lineage>
        <taxon>Eukaryota</taxon>
        <taxon>Metazoa</taxon>
        <taxon>Ecdysozoa</taxon>
        <taxon>Nematoda</taxon>
        <taxon>Chromadorea</taxon>
        <taxon>Rhabditida</taxon>
        <taxon>Rhabditina</taxon>
        <taxon>Diplogasteromorpha</taxon>
        <taxon>Diplogasteroidea</taxon>
        <taxon>Neodiplogasteridae</taxon>
        <taxon>Pristionchus</taxon>
    </lineage>
</organism>
<evidence type="ECO:0000313" key="2">
    <source>
        <dbReference type="EnsemblMetazoa" id="PPA18255.1"/>
    </source>
</evidence>
<reference evidence="3" key="1">
    <citation type="journal article" date="2008" name="Nat. Genet.">
        <title>The Pristionchus pacificus genome provides a unique perspective on nematode lifestyle and parasitism.</title>
        <authorList>
            <person name="Dieterich C."/>
            <person name="Clifton S.W."/>
            <person name="Schuster L.N."/>
            <person name="Chinwalla A."/>
            <person name="Delehaunty K."/>
            <person name="Dinkelacker I."/>
            <person name="Fulton L."/>
            <person name="Fulton R."/>
            <person name="Godfrey J."/>
            <person name="Minx P."/>
            <person name="Mitreva M."/>
            <person name="Roeseler W."/>
            <person name="Tian H."/>
            <person name="Witte H."/>
            <person name="Yang S.P."/>
            <person name="Wilson R.K."/>
            <person name="Sommer R.J."/>
        </authorList>
    </citation>
    <scope>NUCLEOTIDE SEQUENCE [LARGE SCALE GENOMIC DNA]</scope>
    <source>
        <strain evidence="3">PS312</strain>
    </source>
</reference>
<protein>
    <submittedName>
        <fullName evidence="2">Uncharacterized protein</fullName>
    </submittedName>
</protein>
<evidence type="ECO:0000313" key="3">
    <source>
        <dbReference type="Proteomes" id="UP000005239"/>
    </source>
</evidence>
<reference evidence="2" key="2">
    <citation type="submission" date="2022-06" db="UniProtKB">
        <authorList>
            <consortium name="EnsemblMetazoa"/>
        </authorList>
    </citation>
    <scope>IDENTIFICATION</scope>
    <source>
        <strain evidence="2">PS312</strain>
    </source>
</reference>
<feature type="compositionally biased region" description="Polar residues" evidence="1">
    <location>
        <begin position="1"/>
        <end position="22"/>
    </location>
</feature>
<feature type="compositionally biased region" description="Basic and acidic residues" evidence="1">
    <location>
        <begin position="30"/>
        <end position="42"/>
    </location>
</feature>
<dbReference type="AlphaFoldDB" id="A0A2A6C7Z2"/>
<feature type="compositionally biased region" description="Basic and acidic residues" evidence="1">
    <location>
        <begin position="135"/>
        <end position="144"/>
    </location>
</feature>
<name>A0A2A6C7Z2_PRIPA</name>
<dbReference type="EnsemblMetazoa" id="PPA18255.1">
    <property type="protein sequence ID" value="PPA18255.1"/>
    <property type="gene ID" value="WBGene00107809"/>
</dbReference>
<keyword evidence="3" id="KW-1185">Reference proteome</keyword>
<feature type="compositionally biased region" description="Low complexity" evidence="1">
    <location>
        <begin position="147"/>
        <end position="168"/>
    </location>
</feature>
<dbReference type="Proteomes" id="UP000005239">
    <property type="component" value="Unassembled WGS sequence"/>
</dbReference>
<gene>
    <name evidence="2" type="primary">WBGene00107809</name>
</gene>